<name>A0A9W6L080_9PSEU</name>
<feature type="transmembrane region" description="Helical" evidence="2">
    <location>
        <begin position="248"/>
        <end position="268"/>
    </location>
</feature>
<reference evidence="3" key="1">
    <citation type="journal article" date="2014" name="Int. J. Syst. Evol. Microbiol.">
        <title>Complete genome sequence of Corynebacterium casei LMG S-19264T (=DSM 44701T), isolated from a smear-ripened cheese.</title>
        <authorList>
            <consortium name="US DOE Joint Genome Institute (JGI-PGF)"/>
            <person name="Walter F."/>
            <person name="Albersmeier A."/>
            <person name="Kalinowski J."/>
            <person name="Ruckert C."/>
        </authorList>
    </citation>
    <scope>NUCLEOTIDE SEQUENCE</scope>
    <source>
        <strain evidence="3">VKM Ac-1069</strain>
    </source>
</reference>
<accession>A0A9W6L080</accession>
<sequence length="366" mass="37420">MRALAQAPADCGVFDLECKSGQVVQNAFDEVVVRVTQGAADLVVAATSWWAQTDSVNPLDPAVLAAQGELRYLVLVILTVSVVVQAGRLVLSRKAEPLITVATGLLRFVAVSALGLIVLQAGLRAGDQLSRDVLDDAANNFAVLMVDNLRSQEGMKNNFVLLLVGLVAAVLSLLQWVLMLVRQAGLLVLAAMLPLAASGSLTRTTRGWLTRLLPWLIAIVVYKPAAAFVYFIGFTYLSTRSSNQPGEVSTLLAGLVVLLLALVAMPALMKFFSWSGTQVGGQSMGGSGLVSAAGAIAMSSRSPGQRASAQEATGPGSAGAGPRGAGPAAGAAGSVATAAVAVGSAAVKKARDTATGGSGEEPGARK</sequence>
<keyword evidence="2" id="KW-0812">Transmembrane</keyword>
<protein>
    <recommendedName>
        <fullName evidence="5">TrbL/VirB6 plasmid conjugal transfer protein</fullName>
    </recommendedName>
</protein>
<evidence type="ECO:0000256" key="1">
    <source>
        <dbReference type="SAM" id="MobiDB-lite"/>
    </source>
</evidence>
<feature type="transmembrane region" description="Helical" evidence="2">
    <location>
        <begin position="159"/>
        <end position="178"/>
    </location>
</feature>
<evidence type="ECO:0000313" key="3">
    <source>
        <dbReference type="EMBL" id="GLL09874.1"/>
    </source>
</evidence>
<evidence type="ECO:0008006" key="5">
    <source>
        <dbReference type="Google" id="ProtNLM"/>
    </source>
</evidence>
<dbReference type="RefSeq" id="WP_037043636.1">
    <property type="nucleotide sequence ID" value="NZ_BAAAUZ010000011.1"/>
</dbReference>
<dbReference type="AlphaFoldDB" id="A0A9W6L080"/>
<feature type="transmembrane region" description="Helical" evidence="2">
    <location>
        <begin position="97"/>
        <end position="119"/>
    </location>
</feature>
<evidence type="ECO:0000313" key="4">
    <source>
        <dbReference type="Proteomes" id="UP001143463"/>
    </source>
</evidence>
<reference evidence="3" key="2">
    <citation type="submission" date="2023-01" db="EMBL/GenBank/DDBJ databases">
        <authorList>
            <person name="Sun Q."/>
            <person name="Evtushenko L."/>
        </authorList>
    </citation>
    <scope>NUCLEOTIDE SEQUENCE</scope>
    <source>
        <strain evidence="3">VKM Ac-1069</strain>
    </source>
</reference>
<dbReference type="EMBL" id="BSFQ01000003">
    <property type="protein sequence ID" value="GLL09874.1"/>
    <property type="molecule type" value="Genomic_DNA"/>
</dbReference>
<proteinExistence type="predicted"/>
<keyword evidence="4" id="KW-1185">Reference proteome</keyword>
<feature type="transmembrane region" description="Helical" evidence="2">
    <location>
        <begin position="72"/>
        <end position="91"/>
    </location>
</feature>
<feature type="transmembrane region" description="Helical" evidence="2">
    <location>
        <begin position="213"/>
        <end position="236"/>
    </location>
</feature>
<feature type="region of interest" description="Disordered" evidence="1">
    <location>
        <begin position="303"/>
        <end position="330"/>
    </location>
</feature>
<feature type="transmembrane region" description="Helical" evidence="2">
    <location>
        <begin position="184"/>
        <end position="201"/>
    </location>
</feature>
<organism evidence="3 4">
    <name type="scientific">Pseudonocardia halophobica</name>
    <dbReference type="NCBI Taxonomy" id="29401"/>
    <lineage>
        <taxon>Bacteria</taxon>
        <taxon>Bacillati</taxon>
        <taxon>Actinomycetota</taxon>
        <taxon>Actinomycetes</taxon>
        <taxon>Pseudonocardiales</taxon>
        <taxon>Pseudonocardiaceae</taxon>
        <taxon>Pseudonocardia</taxon>
    </lineage>
</organism>
<evidence type="ECO:0000256" key="2">
    <source>
        <dbReference type="SAM" id="Phobius"/>
    </source>
</evidence>
<keyword evidence="2" id="KW-1133">Transmembrane helix</keyword>
<dbReference type="Pfam" id="PF19590">
    <property type="entry name" value="TrbL_3"/>
    <property type="match status" value="1"/>
</dbReference>
<keyword evidence="2" id="KW-0472">Membrane</keyword>
<comment type="caution">
    <text evidence="3">The sequence shown here is derived from an EMBL/GenBank/DDBJ whole genome shotgun (WGS) entry which is preliminary data.</text>
</comment>
<dbReference type="InterPro" id="IPR045782">
    <property type="entry name" value="TrbL_3"/>
</dbReference>
<gene>
    <name evidence="3" type="ORF">GCM10017577_10140</name>
</gene>
<dbReference type="Proteomes" id="UP001143463">
    <property type="component" value="Unassembled WGS sequence"/>
</dbReference>